<dbReference type="PANTHER" id="PTHR43196">
    <property type="entry name" value="SULFATE ADENYLYLTRANSFERASE SUBUNIT 2"/>
    <property type="match status" value="1"/>
</dbReference>
<evidence type="ECO:0000313" key="2">
    <source>
        <dbReference type="EMBL" id="PYE54087.1"/>
    </source>
</evidence>
<dbReference type="InterPro" id="IPR050128">
    <property type="entry name" value="Sulfate_adenylyltrnsfr_sub2"/>
</dbReference>
<dbReference type="NCBIfam" id="TIGR03183">
    <property type="entry name" value="DNA_S_dndC"/>
    <property type="match status" value="1"/>
</dbReference>
<name>A0A318SBH6_9DEIO</name>
<dbReference type="PANTHER" id="PTHR43196:SF2">
    <property type="entry name" value="PHOSPHOADENOSINE PHOSPHOSULFATE REDUCTASE"/>
    <property type="match status" value="1"/>
</dbReference>
<reference evidence="2 3" key="1">
    <citation type="submission" date="2018-06" db="EMBL/GenBank/DDBJ databases">
        <title>Genomic Encyclopedia of Type Strains, Phase IV (KMG-IV): sequencing the most valuable type-strain genomes for metagenomic binning, comparative biology and taxonomic classification.</title>
        <authorList>
            <person name="Goeker M."/>
        </authorList>
    </citation>
    <scope>NUCLEOTIDE SEQUENCE [LARGE SCALE GENOMIC DNA]</scope>
    <source>
        <strain evidence="2 3">DSM 18048</strain>
    </source>
</reference>
<keyword evidence="3" id="KW-1185">Reference proteome</keyword>
<evidence type="ECO:0000259" key="1">
    <source>
        <dbReference type="Pfam" id="PF01507"/>
    </source>
</evidence>
<dbReference type="EMBL" id="QJSX01000006">
    <property type="protein sequence ID" value="PYE54087.1"/>
    <property type="molecule type" value="Genomic_DNA"/>
</dbReference>
<gene>
    <name evidence="2" type="ORF">DES52_10649</name>
</gene>
<dbReference type="GO" id="GO:0003824">
    <property type="term" value="F:catalytic activity"/>
    <property type="evidence" value="ECO:0007669"/>
    <property type="project" value="InterPro"/>
</dbReference>
<dbReference type="Pfam" id="PF01507">
    <property type="entry name" value="PAPS_reduct"/>
    <property type="match status" value="1"/>
</dbReference>
<dbReference type="InterPro" id="IPR002500">
    <property type="entry name" value="PAPS_reduct_dom"/>
</dbReference>
<sequence>MTTLSAFDARPLVAQLEDVRAAYLADERPWVLGYSGGKDSTAALHLVWRALEGVPRERRTKDVVVVASDTGVEAPMVTARLDDSLACVERAARAAALPIRTCRVTPTLEDSFWVNLIGKGYAAPSVKFRWCTERLKIRPTNRFIVEQVRASGEVILILGSRRAESATRAQVLALHRQKGGPFSRHSTLRGALIYPPIEAWSDDDVWSYLLQDPCPWGGDHRDLVALYRGARGGECPLVVDTRTSSCGGGRFGCWVCTVVERDRSMEALVDAGADWMEPLLALRDFLSSTQDPARKRELRETRRRNGRVKIARDGGHVPGPYRLKVCRDVLRRVLEAQEAVRRTGPDPTMTLISDAELHEIRRVWREERHDWEDALPGLVRAATGRAFCLSLEDTPHFSADDDAKLRAAGERHGVPVELLRALIDLERFASPHEGSEAREGALKQLLARDWWTSEDA</sequence>
<dbReference type="AlphaFoldDB" id="A0A318SBH6"/>
<dbReference type="NCBIfam" id="NF005316">
    <property type="entry name" value="PRK06850.1"/>
    <property type="match status" value="1"/>
</dbReference>
<dbReference type="Proteomes" id="UP000248326">
    <property type="component" value="Unassembled WGS sequence"/>
</dbReference>
<protein>
    <submittedName>
        <fullName evidence="2">DNA sulfur modification protein DndC</fullName>
    </submittedName>
</protein>
<feature type="domain" description="Phosphoadenosine phosphosulphate reductase" evidence="1">
    <location>
        <begin position="31"/>
        <end position="212"/>
    </location>
</feature>
<dbReference type="Gene3D" id="3.40.50.620">
    <property type="entry name" value="HUPs"/>
    <property type="match status" value="1"/>
</dbReference>
<evidence type="ECO:0000313" key="3">
    <source>
        <dbReference type="Proteomes" id="UP000248326"/>
    </source>
</evidence>
<dbReference type="SUPFAM" id="SSF52402">
    <property type="entry name" value="Adenine nucleotide alpha hydrolases-like"/>
    <property type="match status" value="1"/>
</dbReference>
<dbReference type="InterPro" id="IPR014729">
    <property type="entry name" value="Rossmann-like_a/b/a_fold"/>
</dbReference>
<proteinExistence type="predicted"/>
<accession>A0A318SBH6</accession>
<organism evidence="2 3">
    <name type="scientific">Deinococcus yavapaiensis KR-236</name>
    <dbReference type="NCBI Taxonomy" id="694435"/>
    <lineage>
        <taxon>Bacteria</taxon>
        <taxon>Thermotogati</taxon>
        <taxon>Deinococcota</taxon>
        <taxon>Deinococci</taxon>
        <taxon>Deinococcales</taxon>
        <taxon>Deinococcaceae</taxon>
        <taxon>Deinococcus</taxon>
    </lineage>
</organism>
<dbReference type="RefSeq" id="WP_170130971.1">
    <property type="nucleotide sequence ID" value="NZ_QJSX01000006.1"/>
</dbReference>
<comment type="caution">
    <text evidence="2">The sequence shown here is derived from an EMBL/GenBank/DDBJ whole genome shotgun (WGS) entry which is preliminary data.</text>
</comment>
<dbReference type="InterPro" id="IPR017598">
    <property type="entry name" value="SulphurTrfase_DndC"/>
</dbReference>